<dbReference type="PROSITE" id="PS51257">
    <property type="entry name" value="PROKAR_LIPOPROTEIN"/>
    <property type="match status" value="1"/>
</dbReference>
<evidence type="ECO:0000313" key="3">
    <source>
        <dbReference type="Proteomes" id="UP000033115"/>
    </source>
</evidence>
<name>A0A0E3K139_CLOSL</name>
<protein>
    <submittedName>
        <fullName evidence="2">ABC transporter</fullName>
    </submittedName>
</protein>
<dbReference type="InterPro" id="IPR050902">
    <property type="entry name" value="ABC_Transporter_SBP"/>
</dbReference>
<proteinExistence type="inferred from homology"/>
<dbReference type="PANTHER" id="PTHR30535">
    <property type="entry name" value="VITAMIN B12-BINDING PROTEIN"/>
    <property type="match status" value="1"/>
</dbReference>
<gene>
    <name evidence="2" type="ORF">CSCA_2470</name>
</gene>
<accession>A0A0E3K139</accession>
<dbReference type="EMBL" id="CP009933">
    <property type="protein sequence ID" value="AKA69595.1"/>
    <property type="molecule type" value="Genomic_DNA"/>
</dbReference>
<organism evidence="2 3">
    <name type="scientific">Clostridium scatologenes</name>
    <dbReference type="NCBI Taxonomy" id="1548"/>
    <lineage>
        <taxon>Bacteria</taxon>
        <taxon>Bacillati</taxon>
        <taxon>Bacillota</taxon>
        <taxon>Clostridia</taxon>
        <taxon>Eubacteriales</taxon>
        <taxon>Clostridiaceae</taxon>
        <taxon>Clostridium</taxon>
    </lineage>
</organism>
<sequence length="169" mass="18647">MLKKLKINNLVAVLIIVCIILVTSLTACQNKSVSSGENSNKKSEVTKTIVDMDGNSVKVPQKITKVATSWPGFCNVIFTVSGKNNKIVATSPAIKKSYPWAIKLYPELKNISYPFNGETTNIEQLLKSKPDVAFLRKGDNIQKVKDAGIPVIMIDYKHNSVEDELLPVK</sequence>
<dbReference type="KEGG" id="csq:CSCA_2470"/>
<comment type="similarity">
    <text evidence="1">Belongs to the bacterial solute-binding protein 8 family.</text>
</comment>
<dbReference type="Gene3D" id="3.40.50.1980">
    <property type="entry name" value="Nitrogenase molybdenum iron protein domain"/>
    <property type="match status" value="1"/>
</dbReference>
<evidence type="ECO:0000313" key="2">
    <source>
        <dbReference type="EMBL" id="AKA69595.1"/>
    </source>
</evidence>
<dbReference type="AlphaFoldDB" id="A0A0E3K139"/>
<dbReference type="SUPFAM" id="SSF53807">
    <property type="entry name" value="Helical backbone' metal receptor"/>
    <property type="match status" value="1"/>
</dbReference>
<evidence type="ECO:0000256" key="1">
    <source>
        <dbReference type="ARBA" id="ARBA00008814"/>
    </source>
</evidence>
<dbReference type="HOGENOM" id="CLU_1575768_0_0_9"/>
<dbReference type="RefSeq" id="WP_029162618.1">
    <property type="nucleotide sequence ID" value="NZ_CP009933.1"/>
</dbReference>
<dbReference type="Proteomes" id="UP000033115">
    <property type="component" value="Chromosome"/>
</dbReference>
<dbReference type="PANTHER" id="PTHR30535:SF34">
    <property type="entry name" value="MOLYBDATE-BINDING PROTEIN MOLA"/>
    <property type="match status" value="1"/>
</dbReference>
<reference evidence="2 3" key="1">
    <citation type="journal article" date="2015" name="J. Biotechnol.">
        <title>Complete genome sequence of a malodorant-producing acetogen, Clostridium scatologenes ATCC 25775(T).</title>
        <authorList>
            <person name="Zhu Z."/>
            <person name="Guo T."/>
            <person name="Zheng H."/>
            <person name="Song T."/>
            <person name="Ouyang P."/>
            <person name="Xie J."/>
        </authorList>
    </citation>
    <scope>NUCLEOTIDE SEQUENCE [LARGE SCALE GENOMIC DNA]</scope>
    <source>
        <strain evidence="2 3">ATCC 25775</strain>
    </source>
</reference>
<keyword evidence="3" id="KW-1185">Reference proteome</keyword>
<dbReference type="STRING" id="1548.CSCA_2470"/>